<name>A0ABQ0NWQ1_9PROT</name>
<evidence type="ECO:0008006" key="3">
    <source>
        <dbReference type="Google" id="ProtNLM"/>
    </source>
</evidence>
<proteinExistence type="predicted"/>
<evidence type="ECO:0000313" key="2">
    <source>
        <dbReference type="Proteomes" id="UP001062901"/>
    </source>
</evidence>
<comment type="caution">
    <text evidence="1">The sequence shown here is derived from an EMBL/GenBank/DDBJ whole genome shotgun (WGS) entry which is preliminary data.</text>
</comment>
<accession>A0ABQ0NWQ1</accession>
<gene>
    <name evidence="1" type="ORF">AA15669_0241</name>
</gene>
<evidence type="ECO:0000313" key="1">
    <source>
        <dbReference type="EMBL" id="GBQ04958.1"/>
    </source>
</evidence>
<reference evidence="1" key="1">
    <citation type="submission" date="2013-04" db="EMBL/GenBank/DDBJ databases">
        <title>The genome sequencing project of 58 acetic acid bacteria.</title>
        <authorList>
            <person name="Okamoto-Kainuma A."/>
            <person name="Ishikawa M."/>
            <person name="Umino S."/>
            <person name="Koizumi Y."/>
            <person name="Shiwa Y."/>
            <person name="Yoshikawa H."/>
            <person name="Matsutani M."/>
            <person name="Matsushita K."/>
        </authorList>
    </citation>
    <scope>NUCLEOTIDE SEQUENCE</scope>
    <source>
        <strain evidence="1">DSM 15669</strain>
    </source>
</reference>
<protein>
    <recommendedName>
        <fullName evidence="3">Hydrolase</fullName>
    </recommendedName>
</protein>
<dbReference type="RefSeq" id="WP_018979471.1">
    <property type="nucleotide sequence ID" value="NZ_BAQD01000001.1"/>
</dbReference>
<organism evidence="1 2">
    <name type="scientific">Saccharibacter floricola DSM 15669</name>
    <dbReference type="NCBI Taxonomy" id="1123227"/>
    <lineage>
        <taxon>Bacteria</taxon>
        <taxon>Pseudomonadati</taxon>
        <taxon>Pseudomonadota</taxon>
        <taxon>Alphaproteobacteria</taxon>
        <taxon>Acetobacterales</taxon>
        <taxon>Acetobacteraceae</taxon>
        <taxon>Saccharibacter</taxon>
    </lineage>
</organism>
<sequence length="143" mass="16468">MSDKLRPCPFCGSRELGCDGHYFYCTTCHATGPDEPLPDRAWAAQRWNQRREWVPFREALAMPEFRYGVRYPAKFPTASEPHRYGHVKARKPADGRMYYYVNGWHQPSLDTRAEELWGEPVVGDVLVLVSALEEYADQEGENG</sequence>
<keyword evidence="2" id="KW-1185">Reference proteome</keyword>
<dbReference type="EMBL" id="BAQD01000001">
    <property type="protein sequence ID" value="GBQ04958.1"/>
    <property type="molecule type" value="Genomic_DNA"/>
</dbReference>
<dbReference type="Proteomes" id="UP001062901">
    <property type="component" value="Unassembled WGS sequence"/>
</dbReference>